<dbReference type="PaxDb" id="39947-A0A0P0V0K4"/>
<protein>
    <submittedName>
        <fullName evidence="2">Os01g0235632 protein</fullName>
    </submittedName>
</protein>
<evidence type="ECO:0000313" key="3">
    <source>
        <dbReference type="Proteomes" id="UP000059680"/>
    </source>
</evidence>
<sequence>MLEKTSLCLSPDQCLGHNPPRQHLRMLSAIAAAHACASSVWPRHYLQKQQVPSHHHEAHGKSHPPIQGQGHRTLCATAARIWHSSNQHQDDLIRQAPGVYFASPLAKMQQQGPRIWHHLLLSSKQKHPFQAHWR</sequence>
<dbReference type="EMBL" id="AP014957">
    <property type="protein sequence ID" value="BAS71224.1"/>
    <property type="molecule type" value="Genomic_DNA"/>
</dbReference>
<dbReference type="InParanoid" id="A0A0P0V0K4"/>
<dbReference type="Gramene" id="Os01t0235632-00">
    <property type="protein sequence ID" value="Os01t0235632-00"/>
    <property type="gene ID" value="Os01g0235632"/>
</dbReference>
<dbReference type="Proteomes" id="UP000059680">
    <property type="component" value="Chromosome 1"/>
</dbReference>
<gene>
    <name evidence="2" type="ordered locus">Os01g0235632</name>
    <name evidence="2" type="ORF">OSNPB_010235632</name>
</gene>
<reference evidence="2 3" key="3">
    <citation type="journal article" date="2013" name="Rice">
        <title>Improvement of the Oryza sativa Nipponbare reference genome using next generation sequence and optical map data.</title>
        <authorList>
            <person name="Kawahara Y."/>
            <person name="de la Bastide M."/>
            <person name="Hamilton J.P."/>
            <person name="Kanamori H."/>
            <person name="McCombie W.R."/>
            <person name="Ouyang S."/>
            <person name="Schwartz D.C."/>
            <person name="Tanaka T."/>
            <person name="Wu J."/>
            <person name="Zhou S."/>
            <person name="Childs K.L."/>
            <person name="Davidson R.M."/>
            <person name="Lin H."/>
            <person name="Quesada-Ocampo L."/>
            <person name="Vaillancourt B."/>
            <person name="Sakai H."/>
            <person name="Lee S.S."/>
            <person name="Kim J."/>
            <person name="Numa H."/>
            <person name="Itoh T."/>
            <person name="Buell C.R."/>
            <person name="Matsumoto T."/>
        </authorList>
    </citation>
    <scope>NUCLEOTIDE SEQUENCE [LARGE SCALE GENOMIC DNA]</scope>
    <source>
        <strain evidence="3">cv. Nipponbare</strain>
    </source>
</reference>
<keyword evidence="3" id="KW-1185">Reference proteome</keyword>
<name>A0A0P0V0K4_ORYSJ</name>
<evidence type="ECO:0000313" key="2">
    <source>
        <dbReference type="EMBL" id="BAS71224.1"/>
    </source>
</evidence>
<reference evidence="3" key="1">
    <citation type="journal article" date="2005" name="Nature">
        <title>The map-based sequence of the rice genome.</title>
        <authorList>
            <consortium name="International rice genome sequencing project (IRGSP)"/>
            <person name="Matsumoto T."/>
            <person name="Wu J."/>
            <person name="Kanamori H."/>
            <person name="Katayose Y."/>
            <person name="Fujisawa M."/>
            <person name="Namiki N."/>
            <person name="Mizuno H."/>
            <person name="Yamamoto K."/>
            <person name="Antonio B.A."/>
            <person name="Baba T."/>
            <person name="Sakata K."/>
            <person name="Nagamura Y."/>
            <person name="Aoki H."/>
            <person name="Arikawa K."/>
            <person name="Arita K."/>
            <person name="Bito T."/>
            <person name="Chiden Y."/>
            <person name="Fujitsuka N."/>
            <person name="Fukunaka R."/>
            <person name="Hamada M."/>
            <person name="Harada C."/>
            <person name="Hayashi A."/>
            <person name="Hijishita S."/>
            <person name="Honda M."/>
            <person name="Hosokawa S."/>
            <person name="Ichikawa Y."/>
            <person name="Idonuma A."/>
            <person name="Iijima M."/>
            <person name="Ikeda M."/>
            <person name="Ikeno M."/>
            <person name="Ito K."/>
            <person name="Ito S."/>
            <person name="Ito T."/>
            <person name="Ito Y."/>
            <person name="Ito Y."/>
            <person name="Iwabuchi A."/>
            <person name="Kamiya K."/>
            <person name="Karasawa W."/>
            <person name="Kurita K."/>
            <person name="Katagiri S."/>
            <person name="Kikuta A."/>
            <person name="Kobayashi H."/>
            <person name="Kobayashi N."/>
            <person name="Machita K."/>
            <person name="Maehara T."/>
            <person name="Masukawa M."/>
            <person name="Mizubayashi T."/>
            <person name="Mukai Y."/>
            <person name="Nagasaki H."/>
            <person name="Nagata Y."/>
            <person name="Naito S."/>
            <person name="Nakashima M."/>
            <person name="Nakama Y."/>
            <person name="Nakamichi Y."/>
            <person name="Nakamura M."/>
            <person name="Meguro A."/>
            <person name="Negishi M."/>
            <person name="Ohta I."/>
            <person name="Ohta T."/>
            <person name="Okamoto M."/>
            <person name="Ono N."/>
            <person name="Saji S."/>
            <person name="Sakaguchi M."/>
            <person name="Sakai K."/>
            <person name="Shibata M."/>
            <person name="Shimokawa T."/>
            <person name="Song J."/>
            <person name="Takazaki Y."/>
            <person name="Terasawa K."/>
            <person name="Tsugane M."/>
            <person name="Tsuji K."/>
            <person name="Ueda S."/>
            <person name="Waki K."/>
            <person name="Yamagata H."/>
            <person name="Yamamoto M."/>
            <person name="Yamamoto S."/>
            <person name="Yamane H."/>
            <person name="Yoshiki S."/>
            <person name="Yoshihara R."/>
            <person name="Yukawa K."/>
            <person name="Zhong H."/>
            <person name="Yano M."/>
            <person name="Yuan Q."/>
            <person name="Ouyang S."/>
            <person name="Liu J."/>
            <person name="Jones K.M."/>
            <person name="Gansberger K."/>
            <person name="Moffat K."/>
            <person name="Hill J."/>
            <person name="Bera J."/>
            <person name="Fadrosh D."/>
            <person name="Jin S."/>
            <person name="Johri S."/>
            <person name="Kim M."/>
            <person name="Overton L."/>
            <person name="Reardon M."/>
            <person name="Tsitrin T."/>
            <person name="Vuong H."/>
            <person name="Weaver B."/>
            <person name="Ciecko A."/>
            <person name="Tallon L."/>
            <person name="Jackson J."/>
            <person name="Pai G."/>
            <person name="Aken S.V."/>
            <person name="Utterback T."/>
            <person name="Reidmuller S."/>
            <person name="Feldblyum T."/>
            <person name="Hsiao J."/>
            <person name="Zismann V."/>
            <person name="Iobst S."/>
            <person name="de Vazeille A.R."/>
            <person name="Buell C.R."/>
            <person name="Ying K."/>
            <person name="Li Y."/>
            <person name="Lu T."/>
            <person name="Huang Y."/>
            <person name="Zhao Q."/>
            <person name="Feng Q."/>
            <person name="Zhang L."/>
            <person name="Zhu J."/>
            <person name="Weng Q."/>
            <person name="Mu J."/>
            <person name="Lu Y."/>
            <person name="Fan D."/>
            <person name="Liu Y."/>
            <person name="Guan J."/>
            <person name="Zhang Y."/>
            <person name="Yu S."/>
            <person name="Liu X."/>
            <person name="Zhang Y."/>
            <person name="Hong G."/>
            <person name="Han B."/>
            <person name="Choisne N."/>
            <person name="Demange N."/>
            <person name="Orjeda G."/>
            <person name="Samain S."/>
            <person name="Cattolico L."/>
            <person name="Pelletier E."/>
            <person name="Couloux A."/>
            <person name="Segurens B."/>
            <person name="Wincker P."/>
            <person name="D'Hont A."/>
            <person name="Scarpelli C."/>
            <person name="Weissenbach J."/>
            <person name="Salanoubat M."/>
            <person name="Quetier F."/>
            <person name="Yu Y."/>
            <person name="Kim H.R."/>
            <person name="Rambo T."/>
            <person name="Currie J."/>
            <person name="Collura K."/>
            <person name="Luo M."/>
            <person name="Yang T."/>
            <person name="Ammiraju J.S.S."/>
            <person name="Engler F."/>
            <person name="Soderlund C."/>
            <person name="Wing R.A."/>
            <person name="Palmer L.E."/>
            <person name="de la Bastide M."/>
            <person name="Spiegel L."/>
            <person name="Nascimento L."/>
            <person name="Zutavern T."/>
            <person name="O'Shaughnessy A."/>
            <person name="Dike S."/>
            <person name="Dedhia N."/>
            <person name="Preston R."/>
            <person name="Balija V."/>
            <person name="McCombie W.R."/>
            <person name="Chow T."/>
            <person name="Chen H."/>
            <person name="Chung M."/>
            <person name="Chen C."/>
            <person name="Shaw J."/>
            <person name="Wu H."/>
            <person name="Hsiao K."/>
            <person name="Chao Y."/>
            <person name="Chu M."/>
            <person name="Cheng C."/>
            <person name="Hour A."/>
            <person name="Lee P."/>
            <person name="Lin S."/>
            <person name="Lin Y."/>
            <person name="Liou J."/>
            <person name="Liu S."/>
            <person name="Hsing Y."/>
            <person name="Raghuvanshi S."/>
            <person name="Mohanty A."/>
            <person name="Bharti A.K."/>
            <person name="Gaur A."/>
            <person name="Gupta V."/>
            <person name="Kumar D."/>
            <person name="Ravi V."/>
            <person name="Vij S."/>
            <person name="Kapur A."/>
            <person name="Khurana P."/>
            <person name="Khurana P."/>
            <person name="Khurana J.P."/>
            <person name="Tyagi A.K."/>
            <person name="Gaikwad K."/>
            <person name="Singh A."/>
            <person name="Dalal V."/>
            <person name="Srivastava S."/>
            <person name="Dixit A."/>
            <person name="Pal A.K."/>
            <person name="Ghazi I.A."/>
            <person name="Yadav M."/>
            <person name="Pandit A."/>
            <person name="Bhargava A."/>
            <person name="Sureshbabu K."/>
            <person name="Batra K."/>
            <person name="Sharma T.R."/>
            <person name="Mohapatra T."/>
            <person name="Singh N.K."/>
            <person name="Messing J."/>
            <person name="Nelson A.B."/>
            <person name="Fuks G."/>
            <person name="Kavchok S."/>
            <person name="Keizer G."/>
            <person name="Linton E."/>
            <person name="Llaca V."/>
            <person name="Song R."/>
            <person name="Tanyolac B."/>
            <person name="Young S."/>
            <person name="Ho-Il K."/>
            <person name="Hahn J.H."/>
            <person name="Sangsakoo G."/>
            <person name="Vanavichit A."/>
            <person name="de Mattos Luiz.A.T."/>
            <person name="Zimmer P.D."/>
            <person name="Malone G."/>
            <person name="Dellagostin O."/>
            <person name="de Oliveira A.C."/>
            <person name="Bevan M."/>
            <person name="Bancroft I."/>
            <person name="Minx P."/>
            <person name="Cordum H."/>
            <person name="Wilson R."/>
            <person name="Cheng Z."/>
            <person name="Jin W."/>
            <person name="Jiang J."/>
            <person name="Leong S.A."/>
            <person name="Iwama H."/>
            <person name="Gojobori T."/>
            <person name="Itoh T."/>
            <person name="Niimura Y."/>
            <person name="Fujii Y."/>
            <person name="Habara T."/>
            <person name="Sakai H."/>
            <person name="Sato Y."/>
            <person name="Wilson G."/>
            <person name="Kumar K."/>
            <person name="McCouch S."/>
            <person name="Juretic N."/>
            <person name="Hoen D."/>
            <person name="Wright S."/>
            <person name="Bruskiewich R."/>
            <person name="Bureau T."/>
            <person name="Miyao A."/>
            <person name="Hirochika H."/>
            <person name="Nishikawa T."/>
            <person name="Kadowaki K."/>
            <person name="Sugiura M."/>
            <person name="Burr B."/>
            <person name="Sasaki T."/>
        </authorList>
    </citation>
    <scope>NUCLEOTIDE SEQUENCE [LARGE SCALE GENOMIC DNA]</scope>
    <source>
        <strain evidence="3">cv. Nipponbare</strain>
    </source>
</reference>
<proteinExistence type="predicted"/>
<reference evidence="2 3" key="2">
    <citation type="journal article" date="2013" name="Plant Cell Physiol.">
        <title>Rice Annotation Project Database (RAP-DB): an integrative and interactive database for rice genomics.</title>
        <authorList>
            <person name="Sakai H."/>
            <person name="Lee S.S."/>
            <person name="Tanaka T."/>
            <person name="Numa H."/>
            <person name="Kim J."/>
            <person name="Kawahara Y."/>
            <person name="Wakimoto H."/>
            <person name="Yang C.C."/>
            <person name="Iwamoto M."/>
            <person name="Abe T."/>
            <person name="Yamada Y."/>
            <person name="Muto A."/>
            <person name="Inokuchi H."/>
            <person name="Ikemura T."/>
            <person name="Matsumoto T."/>
            <person name="Sasaki T."/>
            <person name="Itoh T."/>
        </authorList>
    </citation>
    <scope>NUCLEOTIDE SEQUENCE [LARGE SCALE GENOMIC DNA]</scope>
    <source>
        <strain evidence="3">cv. Nipponbare</strain>
    </source>
</reference>
<evidence type="ECO:0000256" key="1">
    <source>
        <dbReference type="SAM" id="MobiDB-lite"/>
    </source>
</evidence>
<dbReference type="AlphaFoldDB" id="A0A0P0V0K4"/>
<organism evidence="2 3">
    <name type="scientific">Oryza sativa subsp. japonica</name>
    <name type="common">Rice</name>
    <dbReference type="NCBI Taxonomy" id="39947"/>
    <lineage>
        <taxon>Eukaryota</taxon>
        <taxon>Viridiplantae</taxon>
        <taxon>Streptophyta</taxon>
        <taxon>Embryophyta</taxon>
        <taxon>Tracheophyta</taxon>
        <taxon>Spermatophyta</taxon>
        <taxon>Magnoliopsida</taxon>
        <taxon>Liliopsida</taxon>
        <taxon>Poales</taxon>
        <taxon>Poaceae</taxon>
        <taxon>BOP clade</taxon>
        <taxon>Oryzoideae</taxon>
        <taxon>Oryzeae</taxon>
        <taxon>Oryzinae</taxon>
        <taxon>Oryza</taxon>
        <taxon>Oryza sativa</taxon>
    </lineage>
</organism>
<feature type="region of interest" description="Disordered" evidence="1">
    <location>
        <begin position="50"/>
        <end position="69"/>
    </location>
</feature>
<accession>A0A0P0V0K4</accession>